<accession>A0A7W7YXP5</accession>
<feature type="chain" id="PRO_5031536011" evidence="2">
    <location>
        <begin position="22"/>
        <end position="142"/>
    </location>
</feature>
<keyword evidence="3" id="KW-0269">Exonuclease</keyword>
<evidence type="ECO:0000256" key="2">
    <source>
        <dbReference type="SAM" id="SignalP"/>
    </source>
</evidence>
<name>A0A7W7YXP5_9HYPH</name>
<dbReference type="Proteomes" id="UP000535406">
    <property type="component" value="Unassembled WGS sequence"/>
</dbReference>
<reference evidence="3 4" key="1">
    <citation type="submission" date="2020-08" db="EMBL/GenBank/DDBJ databases">
        <title>Genomic Encyclopedia of Type Strains, Phase IV (KMG-IV): sequencing the most valuable type-strain genomes for metagenomic binning, comparative biology and taxonomic classification.</title>
        <authorList>
            <person name="Goeker M."/>
        </authorList>
    </citation>
    <scope>NUCLEOTIDE SEQUENCE [LARGE SCALE GENOMIC DNA]</scope>
    <source>
        <strain evidence="3 4">DSM 21319</strain>
    </source>
</reference>
<feature type="signal peptide" evidence="2">
    <location>
        <begin position="1"/>
        <end position="21"/>
    </location>
</feature>
<dbReference type="EMBL" id="JACHIK010000014">
    <property type="protein sequence ID" value="MBB5044182.1"/>
    <property type="molecule type" value="Genomic_DNA"/>
</dbReference>
<sequence length="142" mass="15612">MRIRSLPLIFVASLLAGSAHAEGEGRYRMEKTDTGLVRLDTVSGEISLCREQEGQIVCRMAADERAAFEKELDLLTKRVEALEKGGVASGTAAKPALPTDEEIDRTMSIMERMMQRFMGIVKNLEDGKEETAPGKDAIPQKT</sequence>
<dbReference type="RefSeq" id="WP_184145532.1">
    <property type="nucleotide sequence ID" value="NZ_JACHIK010000014.1"/>
</dbReference>
<keyword evidence="2" id="KW-0732">Signal</keyword>
<keyword evidence="4" id="KW-1185">Reference proteome</keyword>
<organism evidence="3 4">
    <name type="scientific">Shinella fusca</name>
    <dbReference type="NCBI Taxonomy" id="544480"/>
    <lineage>
        <taxon>Bacteria</taxon>
        <taxon>Pseudomonadati</taxon>
        <taxon>Pseudomonadota</taxon>
        <taxon>Alphaproteobacteria</taxon>
        <taxon>Hyphomicrobiales</taxon>
        <taxon>Rhizobiaceae</taxon>
        <taxon>Shinella</taxon>
    </lineage>
</organism>
<keyword evidence="1" id="KW-0175">Coiled coil</keyword>
<keyword evidence="3" id="KW-0540">Nuclease</keyword>
<feature type="coiled-coil region" evidence="1">
    <location>
        <begin position="58"/>
        <end position="85"/>
    </location>
</feature>
<gene>
    <name evidence="3" type="ORF">HNQ66_003601</name>
</gene>
<dbReference type="AlphaFoldDB" id="A0A7W7YXP5"/>
<keyword evidence="3" id="KW-0378">Hydrolase</keyword>
<dbReference type="GO" id="GO:0004527">
    <property type="term" value="F:exonuclease activity"/>
    <property type="evidence" value="ECO:0007669"/>
    <property type="project" value="UniProtKB-KW"/>
</dbReference>
<proteinExistence type="predicted"/>
<evidence type="ECO:0000313" key="3">
    <source>
        <dbReference type="EMBL" id="MBB5044182.1"/>
    </source>
</evidence>
<evidence type="ECO:0000256" key="1">
    <source>
        <dbReference type="SAM" id="Coils"/>
    </source>
</evidence>
<protein>
    <submittedName>
        <fullName evidence="3">Exonuclease VII small subunit</fullName>
    </submittedName>
</protein>
<comment type="caution">
    <text evidence="3">The sequence shown here is derived from an EMBL/GenBank/DDBJ whole genome shotgun (WGS) entry which is preliminary data.</text>
</comment>
<evidence type="ECO:0000313" key="4">
    <source>
        <dbReference type="Proteomes" id="UP000535406"/>
    </source>
</evidence>